<protein>
    <submittedName>
        <fullName evidence="1">Uncharacterized protein</fullName>
    </submittedName>
</protein>
<sequence length="72" mass="8322">MQGDLTVPKLFASTNVRLLTECLGNTYDTKISKRFRPNKFTNNTKIIAKYIFFKTPLPYTNGESEWVNTETN</sequence>
<name>M1A729_SOLTU</name>
<reference evidence="1" key="2">
    <citation type="submission" date="2015-06" db="UniProtKB">
        <authorList>
            <consortium name="EnsemblPlants"/>
        </authorList>
    </citation>
    <scope>IDENTIFICATION</scope>
    <source>
        <strain evidence="1">DM1-3 516 R44</strain>
    </source>
</reference>
<dbReference type="HOGENOM" id="CLU_2727123_0_0_1"/>
<reference evidence="2" key="1">
    <citation type="journal article" date="2011" name="Nature">
        <title>Genome sequence and analysis of the tuber crop potato.</title>
        <authorList>
            <consortium name="The Potato Genome Sequencing Consortium"/>
        </authorList>
    </citation>
    <scope>NUCLEOTIDE SEQUENCE [LARGE SCALE GENOMIC DNA]</scope>
    <source>
        <strain evidence="2">cv. DM1-3 516 R44</strain>
    </source>
</reference>
<organism evidence="1 2">
    <name type="scientific">Solanum tuberosum</name>
    <name type="common">Potato</name>
    <dbReference type="NCBI Taxonomy" id="4113"/>
    <lineage>
        <taxon>Eukaryota</taxon>
        <taxon>Viridiplantae</taxon>
        <taxon>Streptophyta</taxon>
        <taxon>Embryophyta</taxon>
        <taxon>Tracheophyta</taxon>
        <taxon>Spermatophyta</taxon>
        <taxon>Magnoliopsida</taxon>
        <taxon>eudicotyledons</taxon>
        <taxon>Gunneridae</taxon>
        <taxon>Pentapetalae</taxon>
        <taxon>asterids</taxon>
        <taxon>lamiids</taxon>
        <taxon>Solanales</taxon>
        <taxon>Solanaceae</taxon>
        <taxon>Solanoideae</taxon>
        <taxon>Solaneae</taxon>
        <taxon>Solanum</taxon>
    </lineage>
</organism>
<evidence type="ECO:0000313" key="1">
    <source>
        <dbReference type="EnsemblPlants" id="PGSC0003DMT400016086"/>
    </source>
</evidence>
<dbReference type="AlphaFoldDB" id="M1A729"/>
<dbReference type="Proteomes" id="UP000011115">
    <property type="component" value="Unassembled WGS sequence"/>
</dbReference>
<dbReference type="EnsemblPlants" id="PGSC0003DMT400016086">
    <property type="protein sequence ID" value="PGSC0003DMT400016086"/>
    <property type="gene ID" value="PGSC0003DMG401006288"/>
</dbReference>
<dbReference type="InParanoid" id="M1A729"/>
<proteinExistence type="predicted"/>
<keyword evidence="2" id="KW-1185">Reference proteome</keyword>
<evidence type="ECO:0000313" key="2">
    <source>
        <dbReference type="Proteomes" id="UP000011115"/>
    </source>
</evidence>
<dbReference type="PaxDb" id="4113-PGSC0003DMT400016086"/>
<accession>M1A729</accession>
<dbReference type="Gramene" id="PGSC0003DMT400016086">
    <property type="protein sequence ID" value="PGSC0003DMT400016086"/>
    <property type="gene ID" value="PGSC0003DMG401006288"/>
</dbReference>